<organism evidence="11 12">
    <name type="scientific">Equus przewalskii</name>
    <name type="common">Przewalski's horse</name>
    <name type="synonym">Equus caballus przewalskii</name>
    <dbReference type="NCBI Taxonomy" id="9798"/>
    <lineage>
        <taxon>Eukaryota</taxon>
        <taxon>Metazoa</taxon>
        <taxon>Chordata</taxon>
        <taxon>Craniata</taxon>
        <taxon>Vertebrata</taxon>
        <taxon>Euteleostomi</taxon>
        <taxon>Mammalia</taxon>
        <taxon>Eutheria</taxon>
        <taxon>Laurasiatheria</taxon>
        <taxon>Perissodactyla</taxon>
        <taxon>Equidae</taxon>
        <taxon>Equus</taxon>
    </lineage>
</organism>
<proteinExistence type="inferred from homology"/>
<evidence type="ECO:0000313" key="11">
    <source>
        <dbReference type="Proteomes" id="UP001652662"/>
    </source>
</evidence>
<protein>
    <submittedName>
        <fullName evidence="12">Opticin isoform X1</fullName>
    </submittedName>
</protein>
<keyword evidence="3" id="KW-0964">Secreted</keyword>
<evidence type="ECO:0000256" key="2">
    <source>
        <dbReference type="ARBA" id="ARBA00006912"/>
    </source>
</evidence>
<evidence type="ECO:0000256" key="4">
    <source>
        <dbReference type="ARBA" id="ARBA00022530"/>
    </source>
</evidence>
<keyword evidence="9" id="KW-0325">Glycoprotein</keyword>
<dbReference type="Gene3D" id="3.80.10.10">
    <property type="entry name" value="Ribonuclease Inhibitor"/>
    <property type="match status" value="1"/>
</dbReference>
<evidence type="ECO:0000256" key="8">
    <source>
        <dbReference type="ARBA" id="ARBA00023157"/>
    </source>
</evidence>
<dbReference type="PROSITE" id="PS51450">
    <property type="entry name" value="LRR"/>
    <property type="match status" value="2"/>
</dbReference>
<feature type="compositionally biased region" description="Low complexity" evidence="10">
    <location>
        <begin position="38"/>
        <end position="47"/>
    </location>
</feature>
<feature type="compositionally biased region" description="Basic and acidic residues" evidence="10">
    <location>
        <begin position="499"/>
        <end position="509"/>
    </location>
</feature>
<feature type="compositionally biased region" description="Low complexity" evidence="10">
    <location>
        <begin position="488"/>
        <end position="497"/>
    </location>
</feature>
<comment type="subcellular location">
    <subcellularLocation>
        <location evidence="1">Secreted</location>
        <location evidence="1">Extracellular space</location>
        <location evidence="1">Extracellular matrix</location>
    </subcellularLocation>
</comment>
<accession>A0ABM4NIV7</accession>
<dbReference type="Pfam" id="PF13855">
    <property type="entry name" value="LRR_8"/>
    <property type="match status" value="1"/>
</dbReference>
<keyword evidence="8" id="KW-1015">Disulfide bond</keyword>
<feature type="region of interest" description="Disordered" evidence="10">
    <location>
        <begin position="22"/>
        <end position="47"/>
    </location>
</feature>
<keyword evidence="6" id="KW-0732">Signal</keyword>
<name>A0ABM4NIV7_EQUPR</name>
<dbReference type="InterPro" id="IPR003591">
    <property type="entry name" value="Leu-rich_rpt_typical-subtyp"/>
</dbReference>
<evidence type="ECO:0000256" key="5">
    <source>
        <dbReference type="ARBA" id="ARBA00022614"/>
    </source>
</evidence>
<evidence type="ECO:0000313" key="12">
    <source>
        <dbReference type="RefSeq" id="XP_070464879.1"/>
    </source>
</evidence>
<keyword evidence="11" id="KW-1185">Reference proteome</keyword>
<evidence type="ECO:0000256" key="3">
    <source>
        <dbReference type="ARBA" id="ARBA00022525"/>
    </source>
</evidence>
<feature type="region of interest" description="Disordered" evidence="10">
    <location>
        <begin position="253"/>
        <end position="297"/>
    </location>
</feature>
<keyword evidence="5" id="KW-0433">Leucine-rich repeat</keyword>
<dbReference type="PANTHER" id="PTHR46269:SF4">
    <property type="entry name" value="OPTICIN"/>
    <property type="match status" value="1"/>
</dbReference>
<gene>
    <name evidence="12" type="primary">OPTC</name>
</gene>
<feature type="region of interest" description="Disordered" evidence="10">
    <location>
        <begin position="207"/>
        <end position="233"/>
    </location>
</feature>
<dbReference type="InterPro" id="IPR001611">
    <property type="entry name" value="Leu-rich_rpt"/>
</dbReference>
<keyword evidence="4" id="KW-0272">Extracellular matrix</keyword>
<evidence type="ECO:0000256" key="10">
    <source>
        <dbReference type="SAM" id="MobiDB-lite"/>
    </source>
</evidence>
<dbReference type="PANTHER" id="PTHR46269">
    <property type="entry name" value="EPIPHYCAN-RELATED"/>
    <property type="match status" value="1"/>
</dbReference>
<evidence type="ECO:0000256" key="1">
    <source>
        <dbReference type="ARBA" id="ARBA00004498"/>
    </source>
</evidence>
<dbReference type="SUPFAM" id="SSF52058">
    <property type="entry name" value="L domain-like"/>
    <property type="match status" value="1"/>
</dbReference>
<dbReference type="Proteomes" id="UP001652662">
    <property type="component" value="Unplaced"/>
</dbReference>
<dbReference type="RefSeq" id="XP_070464879.1">
    <property type="nucleotide sequence ID" value="XM_070608778.1"/>
</dbReference>
<comment type="similarity">
    <text evidence="2">Belongs to the small leucine-rich proteoglycan (SLRP) family. SLRP class III subfamily.</text>
</comment>
<evidence type="ECO:0000256" key="9">
    <source>
        <dbReference type="ARBA" id="ARBA00023180"/>
    </source>
</evidence>
<feature type="region of interest" description="Disordered" evidence="10">
    <location>
        <begin position="471"/>
        <end position="528"/>
    </location>
</feature>
<reference evidence="12" key="1">
    <citation type="submission" date="2025-08" db="UniProtKB">
        <authorList>
            <consortium name="RefSeq"/>
        </authorList>
    </citation>
    <scope>IDENTIFICATION</scope>
    <source>
        <tissue evidence="12">Blood</tissue>
    </source>
</reference>
<dbReference type="GeneID" id="103560341"/>
<dbReference type="InterPro" id="IPR032675">
    <property type="entry name" value="LRR_dom_sf"/>
</dbReference>
<evidence type="ECO:0000256" key="7">
    <source>
        <dbReference type="ARBA" id="ARBA00022737"/>
    </source>
</evidence>
<dbReference type="InterPro" id="IPR043547">
    <property type="entry name" value="Mimecan/Epiphycan/Opticin"/>
</dbReference>
<sequence>MGWGEGGNAPLAAGAQGLWLRSPGYRESEGGQPPNAPSAPCAPSAPGSLSLHPAEPCGVSPRMGAARAQEHGLLCDRVLGLGEAPFTSADAQKHCRPSIAPWAKLLDVPLHLLCLAEMSSAQASCFEAKTRKGGGNEVKNEQRRAPWSESQEIQDLALALCDLEQSPHLSGSCEAHLEPEEYTGTPMKLSAFLSLLALVLQEAGTTSLPGKERKRREDQKHKDHSSRTALRLENYVPSLDSYDEVIDLSHHEPTDHRDQLPEVKGTSLPPPTSVSSTQSLFAPRTPSSNLTMTRPTPLTRPTTLGLLGSPTSHGLPTCLVCVCLGSSVYCDDADLQNIPPLPKTTAYLYARFNRISHIRAGDFKGLTKLKRIDLSSNFISSIDDDALRLLPDLKDLILPENQLAALPVLPTGIEVLDVRLNRLRSSGIQPEAFKALERLRFLYLADNLLESIPGPLPLSLRSLHLQVSGLRKSKGARRAQSPEGRGLRAGAPRAAAGSPHRELTGDAGHRSRPGRSPQPQCDFLPLSL</sequence>
<keyword evidence="7" id="KW-0677">Repeat</keyword>
<evidence type="ECO:0000256" key="6">
    <source>
        <dbReference type="ARBA" id="ARBA00022729"/>
    </source>
</evidence>
<dbReference type="SMART" id="SM00369">
    <property type="entry name" value="LRR_TYP"/>
    <property type="match status" value="3"/>
</dbReference>